<keyword evidence="5" id="KW-0732">Signal</keyword>
<comment type="subcellular location">
    <subcellularLocation>
        <location evidence="1 10">Cell outer membrane</location>
        <topology evidence="1 10">Multi-pass membrane protein</topology>
    </subcellularLocation>
</comment>
<evidence type="ECO:0000256" key="11">
    <source>
        <dbReference type="RuleBase" id="RU003357"/>
    </source>
</evidence>
<evidence type="ECO:0000259" key="12">
    <source>
        <dbReference type="Pfam" id="PF00593"/>
    </source>
</evidence>
<gene>
    <name evidence="14" type="ORF">E4P47_01460</name>
</gene>
<dbReference type="PANTHER" id="PTHR30069:SF29">
    <property type="entry name" value="HEMOGLOBIN AND HEMOGLOBIN-HAPTOGLOBIN-BINDING PROTEIN 1-RELATED"/>
    <property type="match status" value="1"/>
</dbReference>
<dbReference type="Proteomes" id="UP000297225">
    <property type="component" value="Unassembled WGS sequence"/>
</dbReference>
<feature type="domain" description="TonB-dependent receptor-like beta-barrel" evidence="12">
    <location>
        <begin position="175"/>
        <end position="680"/>
    </location>
</feature>
<dbReference type="InterPro" id="IPR039426">
    <property type="entry name" value="TonB-dep_rcpt-like"/>
</dbReference>
<dbReference type="AlphaFoldDB" id="A0A4Y8WRX1"/>
<evidence type="ECO:0000256" key="2">
    <source>
        <dbReference type="ARBA" id="ARBA00022448"/>
    </source>
</evidence>
<evidence type="ECO:0000256" key="3">
    <source>
        <dbReference type="ARBA" id="ARBA00022452"/>
    </source>
</evidence>
<name>A0A4Y8WRX1_9PORP</name>
<dbReference type="GO" id="GO:0009279">
    <property type="term" value="C:cell outer membrane"/>
    <property type="evidence" value="ECO:0007669"/>
    <property type="project" value="UniProtKB-SubCell"/>
</dbReference>
<organism evidence="14 15">
    <name type="scientific">Porphyromonas levii</name>
    <dbReference type="NCBI Taxonomy" id="28114"/>
    <lineage>
        <taxon>Bacteria</taxon>
        <taxon>Pseudomonadati</taxon>
        <taxon>Bacteroidota</taxon>
        <taxon>Bacteroidia</taxon>
        <taxon>Bacteroidales</taxon>
        <taxon>Porphyromonadaceae</taxon>
        <taxon>Porphyromonas</taxon>
    </lineage>
</organism>
<dbReference type="STRING" id="1122973.GCA_000379925_01855"/>
<keyword evidence="15" id="KW-1185">Reference proteome</keyword>
<dbReference type="Pfam" id="PF07715">
    <property type="entry name" value="Plug"/>
    <property type="match status" value="1"/>
</dbReference>
<dbReference type="SUPFAM" id="SSF56935">
    <property type="entry name" value="Porins"/>
    <property type="match status" value="1"/>
</dbReference>
<dbReference type="Pfam" id="PF00593">
    <property type="entry name" value="TonB_dep_Rec_b-barrel"/>
    <property type="match status" value="1"/>
</dbReference>
<evidence type="ECO:0000313" key="14">
    <source>
        <dbReference type="EMBL" id="TFH96919.1"/>
    </source>
</evidence>
<feature type="domain" description="TonB-dependent receptor plug" evidence="13">
    <location>
        <begin position="58"/>
        <end position="160"/>
    </location>
</feature>
<comment type="caution">
    <text evidence="14">The sequence shown here is derived from an EMBL/GenBank/DDBJ whole genome shotgun (WGS) entry which is preliminary data.</text>
</comment>
<evidence type="ECO:0000256" key="1">
    <source>
        <dbReference type="ARBA" id="ARBA00004571"/>
    </source>
</evidence>
<evidence type="ECO:0000259" key="13">
    <source>
        <dbReference type="Pfam" id="PF07715"/>
    </source>
</evidence>
<evidence type="ECO:0000256" key="5">
    <source>
        <dbReference type="ARBA" id="ARBA00022729"/>
    </source>
</evidence>
<evidence type="ECO:0000256" key="8">
    <source>
        <dbReference type="ARBA" id="ARBA00023170"/>
    </source>
</evidence>
<evidence type="ECO:0000256" key="4">
    <source>
        <dbReference type="ARBA" id="ARBA00022692"/>
    </source>
</evidence>
<keyword evidence="9 10" id="KW-0998">Cell outer membrane</keyword>
<dbReference type="Gene3D" id="2.170.130.10">
    <property type="entry name" value="TonB-dependent receptor, plug domain"/>
    <property type="match status" value="1"/>
</dbReference>
<keyword evidence="8 14" id="KW-0675">Receptor</keyword>
<dbReference type="InterPro" id="IPR036942">
    <property type="entry name" value="Beta-barrel_TonB_sf"/>
</dbReference>
<dbReference type="PANTHER" id="PTHR30069">
    <property type="entry name" value="TONB-DEPENDENT OUTER MEMBRANE RECEPTOR"/>
    <property type="match status" value="1"/>
</dbReference>
<evidence type="ECO:0000256" key="7">
    <source>
        <dbReference type="ARBA" id="ARBA00023136"/>
    </source>
</evidence>
<reference evidence="14 15" key="1">
    <citation type="submission" date="2019-03" db="EMBL/GenBank/DDBJ databases">
        <title>Porphyromonas levii Isolated from the Uterus of Dairy Cows.</title>
        <authorList>
            <person name="Francis A.M."/>
        </authorList>
    </citation>
    <scope>NUCLEOTIDE SEQUENCE [LARGE SCALE GENOMIC DNA]</scope>
    <source>
        <strain evidence="14 15">AF5678</strain>
    </source>
</reference>
<accession>A0A4Y8WRX1</accession>
<dbReference type="OrthoDB" id="9764669at2"/>
<dbReference type="CDD" id="cd01347">
    <property type="entry name" value="ligand_gated_channel"/>
    <property type="match status" value="1"/>
</dbReference>
<dbReference type="InterPro" id="IPR000531">
    <property type="entry name" value="Beta-barrel_TonB"/>
</dbReference>
<evidence type="ECO:0000313" key="15">
    <source>
        <dbReference type="Proteomes" id="UP000297225"/>
    </source>
</evidence>
<keyword evidence="3 10" id="KW-1134">Transmembrane beta strand</keyword>
<dbReference type="Gene3D" id="2.40.170.20">
    <property type="entry name" value="TonB-dependent receptor, beta-barrel domain"/>
    <property type="match status" value="1"/>
</dbReference>
<proteinExistence type="inferred from homology"/>
<keyword evidence="6 11" id="KW-0798">TonB box</keyword>
<evidence type="ECO:0000256" key="10">
    <source>
        <dbReference type="PROSITE-ProRule" id="PRU01360"/>
    </source>
</evidence>
<evidence type="ECO:0000256" key="6">
    <source>
        <dbReference type="ARBA" id="ARBA00023077"/>
    </source>
</evidence>
<keyword evidence="2 10" id="KW-0813">Transport</keyword>
<comment type="similarity">
    <text evidence="10 11">Belongs to the TonB-dependent receptor family.</text>
</comment>
<dbReference type="InterPro" id="IPR037066">
    <property type="entry name" value="Plug_dom_sf"/>
</dbReference>
<evidence type="ECO:0000256" key="9">
    <source>
        <dbReference type="ARBA" id="ARBA00023237"/>
    </source>
</evidence>
<keyword evidence="7 10" id="KW-0472">Membrane</keyword>
<sequence>MCFRDRHKLGYAISCVLLCCVFGTNLMAQTNPSDSIKMYGTLDEFVVTGTGTQHYSSSSPVRTEVVTKQDIISVSGESIEAMLMALSPSFDALGSAMGSGITLGGLGNNYILVLVNGRRLHGDIGGENDLSKIDPNMIEKVEIVRGAASTLYGSDAMAGVINIITKDYTDTPLSILNTSRTGSYGQWQQSNTLAWGYKTFSSVTQYSGDRSSGWQNSTQEIYRNELYENSTTETTSAFYNHKLQQEFAWRPNKQWEGKATGMLYKKRIFHTPGAPRWRMYNLRYNDQSASIETTFRPSIYQTYSLLGSFDRHAYHYDYYNRYMDEYIKEELLDDGRIHYVPIPFYYQPGESSLESDQRQYLVHGKGIMQLSDQHRFSFGIEGIVDHLIAPNRMPNGSAYSYTLAAYAQDEWQISKVFNITGGLRYIYHNAFGSQVTPKISFHYVPGNIGLQIRGTYGRGFKTPTIKEIYYEYERAMMGKLRMYLGNRDLKPQVSDFASLGFSYTPTRRLTMHLYGSYNQVRDMITLIPVKLPPKYYSDEGRVVDGAMQYVNAEDAQIWELEYTLNWRPTNYLKLSAGYTYTNTMATVFDANLTEKGQPPVMVKHPIDGTSTHKGTLGATYTLKKKKYELTAGLHGRMQSERYYAYYGNAPGYMLWHLTTTQKFKYWKHWDLQLALGINNILNYRETHPYGLNFGTKTPGRTVFAKVTIGFNQESK</sequence>
<dbReference type="GO" id="GO:0044718">
    <property type="term" value="P:siderophore transmembrane transport"/>
    <property type="evidence" value="ECO:0007669"/>
    <property type="project" value="TreeGrafter"/>
</dbReference>
<dbReference type="InterPro" id="IPR012910">
    <property type="entry name" value="Plug_dom"/>
</dbReference>
<protein>
    <submittedName>
        <fullName evidence="14">TonB-dependent receptor</fullName>
    </submittedName>
</protein>
<dbReference type="PROSITE" id="PS52016">
    <property type="entry name" value="TONB_DEPENDENT_REC_3"/>
    <property type="match status" value="1"/>
</dbReference>
<dbReference type="GO" id="GO:0015344">
    <property type="term" value="F:siderophore uptake transmembrane transporter activity"/>
    <property type="evidence" value="ECO:0007669"/>
    <property type="project" value="TreeGrafter"/>
</dbReference>
<keyword evidence="4 10" id="KW-0812">Transmembrane</keyword>
<dbReference type="EMBL" id="SPNC01000010">
    <property type="protein sequence ID" value="TFH96919.1"/>
    <property type="molecule type" value="Genomic_DNA"/>
</dbReference>